<evidence type="ECO:0000313" key="15">
    <source>
        <dbReference type="EMBL" id="AMK76189.1"/>
    </source>
</evidence>
<name>A0A126T291_9GAMM</name>
<dbReference type="EMBL" id="CP014476">
    <property type="protein sequence ID" value="AMK76189.1"/>
    <property type="molecule type" value="Genomic_DNA"/>
</dbReference>
<feature type="transmembrane region" description="Helical" evidence="14">
    <location>
        <begin position="393"/>
        <end position="417"/>
    </location>
</feature>
<evidence type="ECO:0000256" key="2">
    <source>
        <dbReference type="ARBA" id="ARBA00009137"/>
    </source>
</evidence>
<evidence type="ECO:0000256" key="13">
    <source>
        <dbReference type="PIRSR" id="PIRSR006247-1"/>
    </source>
</evidence>
<dbReference type="InterPro" id="IPR004772">
    <property type="entry name" value="TrkH"/>
</dbReference>
<proteinExistence type="inferred from homology"/>
<dbReference type="NCBIfam" id="TIGR00933">
    <property type="entry name" value="2a38"/>
    <property type="match status" value="1"/>
</dbReference>
<dbReference type="PANTHER" id="PTHR32024:SF2">
    <property type="entry name" value="TRK SYSTEM POTASSIUM UPTAKE PROTEIN TRKG-RELATED"/>
    <property type="match status" value="1"/>
</dbReference>
<evidence type="ECO:0000256" key="7">
    <source>
        <dbReference type="ARBA" id="ARBA00022692"/>
    </source>
</evidence>
<feature type="binding site" evidence="13">
    <location>
        <position position="111"/>
    </location>
    <ligand>
        <name>K(+)</name>
        <dbReference type="ChEBI" id="CHEBI:29103"/>
    </ligand>
</feature>
<feature type="binding site" evidence="13">
    <location>
        <position position="112"/>
    </location>
    <ligand>
        <name>K(+)</name>
        <dbReference type="ChEBI" id="CHEBI:29103"/>
    </ligand>
</feature>
<feature type="binding site" evidence="13">
    <location>
        <position position="221"/>
    </location>
    <ligand>
        <name>K(+)</name>
        <dbReference type="ChEBI" id="CHEBI:29103"/>
    </ligand>
</feature>
<evidence type="ECO:0000256" key="8">
    <source>
        <dbReference type="ARBA" id="ARBA00022958"/>
    </source>
</evidence>
<evidence type="ECO:0000256" key="4">
    <source>
        <dbReference type="ARBA" id="ARBA00022475"/>
    </source>
</evidence>
<keyword evidence="11 12" id="KW-0472">Membrane</keyword>
<dbReference type="OrthoDB" id="9810952at2"/>
<evidence type="ECO:0000256" key="9">
    <source>
        <dbReference type="ARBA" id="ARBA00022989"/>
    </source>
</evidence>
<accession>A0A126T291</accession>
<dbReference type="Pfam" id="PF02386">
    <property type="entry name" value="TrkH"/>
    <property type="match status" value="2"/>
</dbReference>
<dbReference type="PIRSF" id="PIRSF006247">
    <property type="entry name" value="TrkH"/>
    <property type="match status" value="1"/>
</dbReference>
<organism evidence="15 16">
    <name type="scientific">Methylomonas denitrificans</name>
    <dbReference type="NCBI Taxonomy" id="1538553"/>
    <lineage>
        <taxon>Bacteria</taxon>
        <taxon>Pseudomonadati</taxon>
        <taxon>Pseudomonadota</taxon>
        <taxon>Gammaproteobacteria</taxon>
        <taxon>Methylococcales</taxon>
        <taxon>Methylococcaceae</taxon>
        <taxon>Methylomonas</taxon>
    </lineage>
</organism>
<evidence type="ECO:0000313" key="16">
    <source>
        <dbReference type="Proteomes" id="UP000030512"/>
    </source>
</evidence>
<feature type="transmembrane region" description="Helical" evidence="14">
    <location>
        <begin position="39"/>
        <end position="59"/>
    </location>
</feature>
<dbReference type="InterPro" id="IPR003445">
    <property type="entry name" value="Cat_transpt"/>
</dbReference>
<keyword evidence="3 12" id="KW-0813">Transport</keyword>
<feature type="binding site" evidence="13">
    <location>
        <position position="435"/>
    </location>
    <ligand>
        <name>K(+)</name>
        <dbReference type="ChEBI" id="CHEBI:29103"/>
    </ligand>
</feature>
<feature type="transmembrane region" description="Helical" evidence="14">
    <location>
        <begin position="336"/>
        <end position="354"/>
    </location>
</feature>
<sequence>MQRFCTLGFVLGLILMVFGVTYALPIAASLYFEDGMVDHFVNGMSLNIGIGSLLSGLTMRFRGDVKTRDGYLLVASFWVLMSSAATLPLLWGMPGLSFTDAFFETMSGFTTTGATVLVGLDNLAPSLNLWRHEMVWIGGLGIIVLAVAILPLLGVGGMQLYKAEIAGPVKDSKITPRITETARLLWLVYAAITLFCILALKLAGMGWFDAICHAFATMGLGGFSTHDASVGYFDSVAIELVLTIFMLIAAINFATHYTVLHNRSLKPYLLDPEAIPMLGVITGSILLCAGYLWHFDVYEDFSTNLRHVTFNLVSIATDCGFASVDYDKWPPFVPWWMLYLSCITACTGSTGGGIKMFRTLLLWKQAGREMFSLLHPRAVNPIRIGNTPIANKIIFAVLAFIFLYFISIVVLTFSLIFSGLDPISALSAVIACINNAGPGLNQVGPATNFQSLSDFQTWICSIAMLLGRLEVFTLIVLFTPTFWRK</sequence>
<feature type="transmembrane region" description="Helical" evidence="14">
    <location>
        <begin position="71"/>
        <end position="91"/>
    </location>
</feature>
<evidence type="ECO:0000256" key="6">
    <source>
        <dbReference type="ARBA" id="ARBA00022538"/>
    </source>
</evidence>
<keyword evidence="5 12" id="KW-0997">Cell inner membrane</keyword>
<dbReference type="KEGG" id="mdn:JT25_006735"/>
<reference evidence="15 16" key="1">
    <citation type="journal article" date="2015" name="Environ. Microbiol.">
        <title>Methane oxidation coupled to nitrate reduction under hypoxia by the Gammaproteobacterium Methylomonas denitrificans, sp. nov. type strain FJG1.</title>
        <authorList>
            <person name="Kits K.D."/>
            <person name="Klotz M.G."/>
            <person name="Stein L.Y."/>
        </authorList>
    </citation>
    <scope>NUCLEOTIDE SEQUENCE [LARGE SCALE GENOMIC DNA]</scope>
    <source>
        <strain evidence="15 16">FJG1</strain>
    </source>
</reference>
<keyword evidence="10 12" id="KW-0406">Ion transport</keyword>
<feature type="transmembrane region" description="Helical" evidence="14">
    <location>
        <begin position="274"/>
        <end position="293"/>
    </location>
</feature>
<dbReference type="RefSeq" id="WP_036274797.1">
    <property type="nucleotide sequence ID" value="NZ_CP014476.1"/>
</dbReference>
<comment type="subcellular location">
    <subcellularLocation>
        <location evidence="1 12">Cell inner membrane</location>
        <topology evidence="1 12">Multi-pass membrane protein</topology>
    </subcellularLocation>
</comment>
<evidence type="ECO:0000256" key="1">
    <source>
        <dbReference type="ARBA" id="ARBA00004429"/>
    </source>
</evidence>
<dbReference type="GO" id="GO:0005886">
    <property type="term" value="C:plasma membrane"/>
    <property type="evidence" value="ECO:0007669"/>
    <property type="project" value="UniProtKB-SubCell"/>
</dbReference>
<dbReference type="Proteomes" id="UP000030512">
    <property type="component" value="Chromosome"/>
</dbReference>
<keyword evidence="7 14" id="KW-0812">Transmembrane</keyword>
<protein>
    <recommendedName>
        <fullName evidence="12">Trk system potassium uptake protein</fullName>
    </recommendedName>
</protein>
<keyword evidence="6 12" id="KW-0633">Potassium transport</keyword>
<evidence type="ECO:0000256" key="3">
    <source>
        <dbReference type="ARBA" id="ARBA00022448"/>
    </source>
</evidence>
<keyword evidence="8 12" id="KW-0630">Potassium</keyword>
<dbReference type="GO" id="GO:0046872">
    <property type="term" value="F:metal ion binding"/>
    <property type="evidence" value="ECO:0007669"/>
    <property type="project" value="UniProtKB-KW"/>
</dbReference>
<feature type="transmembrane region" description="Helical" evidence="14">
    <location>
        <begin position="455"/>
        <end position="478"/>
    </location>
</feature>
<dbReference type="PANTHER" id="PTHR32024">
    <property type="entry name" value="TRK SYSTEM POTASSIUM UPTAKE PROTEIN TRKG-RELATED"/>
    <property type="match status" value="1"/>
</dbReference>
<keyword evidence="13" id="KW-0479">Metal-binding</keyword>
<feature type="transmembrane region" description="Helical" evidence="14">
    <location>
        <begin position="135"/>
        <end position="161"/>
    </location>
</feature>
<evidence type="ECO:0000256" key="12">
    <source>
        <dbReference type="PIRNR" id="PIRNR006247"/>
    </source>
</evidence>
<evidence type="ECO:0000256" key="10">
    <source>
        <dbReference type="ARBA" id="ARBA00023065"/>
    </source>
</evidence>
<keyword evidence="4 12" id="KW-1003">Cell membrane</keyword>
<gene>
    <name evidence="15" type="ORF">JT25_006735</name>
</gene>
<keyword evidence="16" id="KW-1185">Reference proteome</keyword>
<keyword evidence="9 14" id="KW-1133">Transmembrane helix</keyword>
<dbReference type="AlphaFoldDB" id="A0A126T291"/>
<feature type="binding site" evidence="13">
    <location>
        <position position="220"/>
    </location>
    <ligand>
        <name>K(+)</name>
        <dbReference type="ChEBI" id="CHEBI:29103"/>
    </ligand>
</feature>
<evidence type="ECO:0000256" key="5">
    <source>
        <dbReference type="ARBA" id="ARBA00022519"/>
    </source>
</evidence>
<comment type="function">
    <text evidence="12">Low-affinity potassium transport system. Interacts with Trk system potassium uptake protein TrkA.</text>
</comment>
<comment type="similarity">
    <text evidence="2 12">Belongs to the TrkH potassium transport family.</text>
</comment>
<feature type="transmembrane region" description="Helical" evidence="14">
    <location>
        <begin position="236"/>
        <end position="254"/>
    </location>
</feature>
<feature type="transmembrane region" description="Helical" evidence="14">
    <location>
        <begin position="182"/>
        <end position="200"/>
    </location>
</feature>
<dbReference type="GO" id="GO:0015379">
    <property type="term" value="F:potassium:chloride symporter activity"/>
    <property type="evidence" value="ECO:0007669"/>
    <property type="project" value="InterPro"/>
</dbReference>
<evidence type="ECO:0000256" key="14">
    <source>
        <dbReference type="SAM" id="Phobius"/>
    </source>
</evidence>
<evidence type="ECO:0000256" key="11">
    <source>
        <dbReference type="ARBA" id="ARBA00023136"/>
    </source>
</evidence>
<dbReference type="STRING" id="1538553.JT25_006735"/>